<sequence>MTSRQLAAFFFTPLEPGIYRCNICELPRKQASRTGYTNLMSHLHSAHPTHPDEYAEFQRRNLTSLEAFGFADAVTSDMYDWLCWVVERNLPLCEVENPLTKKLVKMQSTSVVTLKTYMKRVATRVGTALAEAMGTSFGIMYDGWTSGTHLFVGGFAVFHTGSGLSERLVGLSPMEDGQTADDHIEFMSAILDIYGKTTEMIKFFVGDNCDTNQSLVTKLGVPLVGYASHRFNLAMSLFLSDYDEQISQIRRLMTALRLPNNAALLERHTPLVAETPNLTRWTSVWKVIDKYIRIRDAAKHVGTVEDLLPHGSDHRRIVALHEKLKELNSVCENLQHHKRTLEEVRALFDACIETYPVMSKYLDADAKIVHAPCFEKAVVKAIRGGVLSRAEQTILEPFRAELPFEPEREPPTADFAAVVLREAKRPRLGRHSAVKYVSLLSTVTPTSNRCERLFFGMQVRLGVSPFFDAPGHLRETDVFESQSGLMERWDACTLEEQLTIQCKLRYCGSLFCLILQLLC</sequence>
<keyword evidence="3" id="KW-0862">Zinc</keyword>
<evidence type="ECO:0000313" key="6">
    <source>
        <dbReference type="EMBL" id="KAK1930755.1"/>
    </source>
</evidence>
<dbReference type="GO" id="GO:0008270">
    <property type="term" value="F:zinc ion binding"/>
    <property type="evidence" value="ECO:0007669"/>
    <property type="project" value="UniProtKB-KW"/>
</dbReference>
<dbReference type="InterPro" id="IPR003656">
    <property type="entry name" value="Znf_BED"/>
</dbReference>
<dbReference type="GO" id="GO:0003677">
    <property type="term" value="F:DNA binding"/>
    <property type="evidence" value="ECO:0007669"/>
    <property type="project" value="InterPro"/>
</dbReference>
<organism evidence="6 7">
    <name type="scientific">Phytophthora citrophthora</name>
    <dbReference type="NCBI Taxonomy" id="4793"/>
    <lineage>
        <taxon>Eukaryota</taxon>
        <taxon>Sar</taxon>
        <taxon>Stramenopiles</taxon>
        <taxon>Oomycota</taxon>
        <taxon>Peronosporomycetes</taxon>
        <taxon>Peronosporales</taxon>
        <taxon>Peronosporaceae</taxon>
        <taxon>Phytophthora</taxon>
    </lineage>
</organism>
<evidence type="ECO:0000313" key="7">
    <source>
        <dbReference type="Proteomes" id="UP001259832"/>
    </source>
</evidence>
<keyword evidence="7" id="KW-1185">Reference proteome</keyword>
<keyword evidence="2" id="KW-0863">Zinc-finger</keyword>
<gene>
    <name evidence="6" type="ORF">P3T76_013712</name>
</gene>
<evidence type="ECO:0000256" key="1">
    <source>
        <dbReference type="ARBA" id="ARBA00022723"/>
    </source>
</evidence>
<dbReference type="EMBL" id="JASMQC010000037">
    <property type="protein sequence ID" value="KAK1930755.1"/>
    <property type="molecule type" value="Genomic_DNA"/>
</dbReference>
<evidence type="ECO:0000259" key="5">
    <source>
        <dbReference type="Pfam" id="PF02892"/>
    </source>
</evidence>
<dbReference type="InterPro" id="IPR012337">
    <property type="entry name" value="RNaseH-like_sf"/>
</dbReference>
<dbReference type="PANTHER" id="PTHR40866">
    <property type="entry name" value="BED-TYPE DOMAIN-CONTAINING PROTEIN"/>
    <property type="match status" value="1"/>
</dbReference>
<feature type="coiled-coil region" evidence="4">
    <location>
        <begin position="317"/>
        <end position="344"/>
    </location>
</feature>
<comment type="caution">
    <text evidence="6">The sequence shown here is derived from an EMBL/GenBank/DDBJ whole genome shotgun (WGS) entry which is preliminary data.</text>
</comment>
<evidence type="ECO:0000256" key="3">
    <source>
        <dbReference type="ARBA" id="ARBA00022833"/>
    </source>
</evidence>
<dbReference type="Pfam" id="PF02892">
    <property type="entry name" value="zf-BED"/>
    <property type="match status" value="1"/>
</dbReference>
<dbReference type="Proteomes" id="UP001259832">
    <property type="component" value="Unassembled WGS sequence"/>
</dbReference>
<name>A0AAD9LBX8_9STRA</name>
<protein>
    <recommendedName>
        <fullName evidence="5">BED-type domain-containing protein</fullName>
    </recommendedName>
</protein>
<accession>A0AAD9LBX8</accession>
<proteinExistence type="predicted"/>
<dbReference type="PANTHER" id="PTHR40866:SF1">
    <property type="entry name" value="BED-TYPE DOMAIN-CONTAINING PROTEIN"/>
    <property type="match status" value="1"/>
</dbReference>
<keyword evidence="4" id="KW-0175">Coiled coil</keyword>
<evidence type="ECO:0000256" key="2">
    <source>
        <dbReference type="ARBA" id="ARBA00022771"/>
    </source>
</evidence>
<keyword evidence="1" id="KW-0479">Metal-binding</keyword>
<dbReference type="SUPFAM" id="SSF53098">
    <property type="entry name" value="Ribonuclease H-like"/>
    <property type="match status" value="1"/>
</dbReference>
<feature type="domain" description="BED-type" evidence="5">
    <location>
        <begin position="10"/>
        <end position="48"/>
    </location>
</feature>
<dbReference type="AlphaFoldDB" id="A0AAD9LBX8"/>
<evidence type="ECO:0000256" key="4">
    <source>
        <dbReference type="SAM" id="Coils"/>
    </source>
</evidence>
<reference evidence="6" key="1">
    <citation type="submission" date="2023-08" db="EMBL/GenBank/DDBJ databases">
        <title>Reference Genome Resource for the Citrus Pathogen Phytophthora citrophthora.</title>
        <authorList>
            <person name="Moller H."/>
            <person name="Coetzee B."/>
            <person name="Rose L.J."/>
            <person name="Van Niekerk J.M."/>
        </authorList>
    </citation>
    <scope>NUCLEOTIDE SEQUENCE</scope>
    <source>
        <strain evidence="6">STE-U-9442</strain>
    </source>
</reference>